<dbReference type="InterPro" id="IPR032710">
    <property type="entry name" value="NTF2-like_dom_sf"/>
</dbReference>
<protein>
    <submittedName>
        <fullName evidence="2">SgcJ/EcaC family oxidoreductase</fullName>
    </submittedName>
</protein>
<dbReference type="Proteomes" id="UP000475545">
    <property type="component" value="Unassembled WGS sequence"/>
</dbReference>
<evidence type="ECO:0000259" key="1">
    <source>
        <dbReference type="Pfam" id="PF12680"/>
    </source>
</evidence>
<dbReference type="EMBL" id="WMBR01000001">
    <property type="protein sequence ID" value="MXP20024.1"/>
    <property type="molecule type" value="Genomic_DNA"/>
</dbReference>
<dbReference type="Gene3D" id="3.10.450.50">
    <property type="match status" value="1"/>
</dbReference>
<dbReference type="InterPro" id="IPR037401">
    <property type="entry name" value="SnoaL-like"/>
</dbReference>
<evidence type="ECO:0000313" key="3">
    <source>
        <dbReference type="Proteomes" id="UP000475545"/>
    </source>
</evidence>
<reference evidence="2 3" key="1">
    <citation type="submission" date="2019-11" db="EMBL/GenBank/DDBJ databases">
        <title>Gordonia sp. nov., a novel actinobacterium isolated from mangrove soil in Hainan.</title>
        <authorList>
            <person name="Huang X."/>
            <person name="Xie Y."/>
            <person name="Chu X."/>
            <person name="Xiao K."/>
        </authorList>
    </citation>
    <scope>NUCLEOTIDE SEQUENCE [LARGE SCALE GENOMIC DNA]</scope>
    <source>
        <strain evidence="2 3">HNM0687</strain>
    </source>
</reference>
<dbReference type="Pfam" id="PF12680">
    <property type="entry name" value="SnoaL_2"/>
    <property type="match status" value="1"/>
</dbReference>
<dbReference type="SUPFAM" id="SSF54427">
    <property type="entry name" value="NTF2-like"/>
    <property type="match status" value="1"/>
</dbReference>
<organism evidence="2 3">
    <name type="scientific">Gordonia mangrovi</name>
    <dbReference type="NCBI Taxonomy" id="2665643"/>
    <lineage>
        <taxon>Bacteria</taxon>
        <taxon>Bacillati</taxon>
        <taxon>Actinomycetota</taxon>
        <taxon>Actinomycetes</taxon>
        <taxon>Mycobacteriales</taxon>
        <taxon>Gordoniaceae</taxon>
        <taxon>Gordonia</taxon>
    </lineage>
</organism>
<dbReference type="NCBIfam" id="TIGR02246">
    <property type="entry name" value="SgcJ/EcaC family oxidoreductase"/>
    <property type="match status" value="1"/>
</dbReference>
<dbReference type="AlphaFoldDB" id="A0A6L7GJF3"/>
<accession>A0A6L7GJF3</accession>
<dbReference type="RefSeq" id="WP_160900199.1">
    <property type="nucleotide sequence ID" value="NZ_CP102850.1"/>
</dbReference>
<keyword evidence="3" id="KW-1185">Reference proteome</keyword>
<gene>
    <name evidence="2" type="ORF">GIY30_01405</name>
</gene>
<proteinExistence type="predicted"/>
<name>A0A6L7GJF3_9ACTN</name>
<feature type="domain" description="SnoaL-like" evidence="1">
    <location>
        <begin position="20"/>
        <end position="128"/>
    </location>
</feature>
<sequence>MTGERTDTHPDVTHDVRELVHQVFEAWSSEDPELVAARFHPDATFFDSVNGQFEGREAIKAFYARSLDAWDDQRSRATRVWVDGDTAACTWTMTGRMKGSKFGDKLAGRKARIDGMAWISFRDGLVVHDEEYFDRQAPMASLEGQGFVLPRHGE</sequence>
<dbReference type="InterPro" id="IPR011944">
    <property type="entry name" value="Steroid_delta5-4_isomerase"/>
</dbReference>
<comment type="caution">
    <text evidence="2">The sequence shown here is derived from an EMBL/GenBank/DDBJ whole genome shotgun (WGS) entry which is preliminary data.</text>
</comment>
<evidence type="ECO:0000313" key="2">
    <source>
        <dbReference type="EMBL" id="MXP20024.1"/>
    </source>
</evidence>